<reference evidence="4 5" key="1">
    <citation type="journal article" date="2020" name="Nat. Food">
        <title>A phased Vanilla planifolia genome enables genetic improvement of flavour and production.</title>
        <authorList>
            <person name="Hasing T."/>
            <person name="Tang H."/>
            <person name="Brym M."/>
            <person name="Khazi F."/>
            <person name="Huang T."/>
            <person name="Chambers A.H."/>
        </authorList>
    </citation>
    <scope>NUCLEOTIDE SEQUENCE [LARGE SCALE GENOMIC DNA]</scope>
    <source>
        <tissue evidence="4">Leaf</tissue>
    </source>
</reference>
<organism evidence="4 5">
    <name type="scientific">Vanilla planifolia</name>
    <name type="common">Vanilla</name>
    <dbReference type="NCBI Taxonomy" id="51239"/>
    <lineage>
        <taxon>Eukaryota</taxon>
        <taxon>Viridiplantae</taxon>
        <taxon>Streptophyta</taxon>
        <taxon>Embryophyta</taxon>
        <taxon>Tracheophyta</taxon>
        <taxon>Spermatophyta</taxon>
        <taxon>Magnoliopsida</taxon>
        <taxon>Liliopsida</taxon>
        <taxon>Asparagales</taxon>
        <taxon>Orchidaceae</taxon>
        <taxon>Vanilloideae</taxon>
        <taxon>Vanilleae</taxon>
        <taxon>Vanilla</taxon>
    </lineage>
</organism>
<dbReference type="OrthoDB" id="542764at2759"/>
<dbReference type="PROSITE" id="PS50015">
    <property type="entry name" value="SAP_B"/>
    <property type="match status" value="1"/>
</dbReference>
<evidence type="ECO:0000313" key="5">
    <source>
        <dbReference type="Proteomes" id="UP000636800"/>
    </source>
</evidence>
<dbReference type="AlphaFoldDB" id="A0A835RV80"/>
<gene>
    <name evidence="4" type="ORF">HPP92_000845</name>
</gene>
<dbReference type="InterPro" id="IPR011001">
    <property type="entry name" value="Saposin-like"/>
</dbReference>
<dbReference type="EMBL" id="JADCNL010000001">
    <property type="protein sequence ID" value="KAG0496154.1"/>
    <property type="molecule type" value="Genomic_DNA"/>
</dbReference>
<dbReference type="Proteomes" id="UP000636800">
    <property type="component" value="Chromosome 1"/>
</dbReference>
<accession>A0A835RV80</accession>
<feature type="signal peptide" evidence="2">
    <location>
        <begin position="1"/>
        <end position="24"/>
    </location>
</feature>
<dbReference type="SMART" id="SM00741">
    <property type="entry name" value="SapB"/>
    <property type="match status" value="1"/>
</dbReference>
<feature type="chain" id="PRO_5032409168" description="Saposin B-type domain-containing protein" evidence="2">
    <location>
        <begin position="25"/>
        <end position="212"/>
    </location>
</feature>
<keyword evidence="2" id="KW-0732">Signal</keyword>
<evidence type="ECO:0000259" key="3">
    <source>
        <dbReference type="PROSITE" id="PS50015"/>
    </source>
</evidence>
<sequence length="212" mass="24256">MITMRIGFWRCFALILFSLVNADARPWSQTTSSNDVSRKPEDQFSNLMLFEETGTISQEACYILPSDLKVKCLEASDDCVRSTALAIKELVDGGKLLSHTGLCIMKPEVKIPMSQNHLENINNLNQERVEEEQGCTACRRSVKDLFYQLNQSKIRVRVMDALLEYCEDTGEREQYCKEVAYKYAPLVLDKLEKLKVYEICRVIGYCDEGVTL</sequence>
<protein>
    <recommendedName>
        <fullName evidence="3">Saposin B-type domain-containing protein</fullName>
    </recommendedName>
</protein>
<keyword evidence="5" id="KW-1185">Reference proteome</keyword>
<keyword evidence="1" id="KW-1015">Disulfide bond</keyword>
<proteinExistence type="predicted"/>
<evidence type="ECO:0000256" key="2">
    <source>
        <dbReference type="SAM" id="SignalP"/>
    </source>
</evidence>
<dbReference type="InterPro" id="IPR008139">
    <property type="entry name" value="SaposinB_dom"/>
</dbReference>
<name>A0A835RV80_VANPL</name>
<dbReference type="Gene3D" id="1.10.225.10">
    <property type="entry name" value="Saposin-like"/>
    <property type="match status" value="1"/>
</dbReference>
<comment type="caution">
    <text evidence="4">The sequence shown here is derived from an EMBL/GenBank/DDBJ whole genome shotgun (WGS) entry which is preliminary data.</text>
</comment>
<evidence type="ECO:0000313" key="4">
    <source>
        <dbReference type="EMBL" id="KAG0496154.1"/>
    </source>
</evidence>
<evidence type="ECO:0000256" key="1">
    <source>
        <dbReference type="ARBA" id="ARBA00023157"/>
    </source>
</evidence>
<feature type="domain" description="Saposin B-type" evidence="3">
    <location>
        <begin position="131"/>
        <end position="210"/>
    </location>
</feature>
<dbReference type="SUPFAM" id="SSF47862">
    <property type="entry name" value="Saposin"/>
    <property type="match status" value="1"/>
</dbReference>